<dbReference type="PROSITE" id="PS51084">
    <property type="entry name" value="HIT_2"/>
    <property type="match status" value="1"/>
</dbReference>
<keyword evidence="5" id="KW-0378">Hydrolase</keyword>
<evidence type="ECO:0000313" key="5">
    <source>
        <dbReference type="EMBL" id="ALO44242.1"/>
    </source>
</evidence>
<dbReference type="SUPFAM" id="SSF54197">
    <property type="entry name" value="HIT-like"/>
    <property type="match status" value="1"/>
</dbReference>
<sequence length="155" mass="17133">MIKTARLQPRDITEATMNDQYQANNIFAKILKGEAPCIKIFEDDYTLAFMDIMPQKEGHALVIPKQAATTIYDLTDQAALACMKTVQKVGKAVEQALNVQGTSIVQHNGNAAGQTVPHFHFHVIPGSLHGLKAHAQVKSELEQIQIIAEKIKKFI</sequence>
<dbReference type="InterPro" id="IPR001310">
    <property type="entry name" value="Histidine_triad_HIT"/>
</dbReference>
<proteinExistence type="predicted"/>
<dbReference type="InterPro" id="IPR036265">
    <property type="entry name" value="HIT-like_sf"/>
</dbReference>
<feature type="domain" description="HIT" evidence="4">
    <location>
        <begin position="26"/>
        <end position="134"/>
    </location>
</feature>
<evidence type="ECO:0000259" key="4">
    <source>
        <dbReference type="PROSITE" id="PS51084"/>
    </source>
</evidence>
<dbReference type="STRING" id="161398.PP2015_3770"/>
<evidence type="ECO:0000256" key="1">
    <source>
        <dbReference type="PIRSR" id="PIRSR601310-1"/>
    </source>
</evidence>
<dbReference type="GO" id="GO:0009117">
    <property type="term" value="P:nucleotide metabolic process"/>
    <property type="evidence" value="ECO:0007669"/>
    <property type="project" value="TreeGrafter"/>
</dbReference>
<feature type="short sequence motif" description="Histidine triad motif" evidence="2 3">
    <location>
        <begin position="118"/>
        <end position="122"/>
    </location>
</feature>
<evidence type="ECO:0000256" key="2">
    <source>
        <dbReference type="PIRSR" id="PIRSR601310-3"/>
    </source>
</evidence>
<reference evidence="6" key="1">
    <citation type="submission" date="2015-11" db="EMBL/GenBank/DDBJ databases">
        <authorList>
            <person name="Kim K.M."/>
        </authorList>
    </citation>
    <scope>NUCLEOTIDE SEQUENCE [LARGE SCALE GENOMIC DNA]</scope>
    <source>
        <strain evidence="6">KCTC 12086</strain>
    </source>
</reference>
<dbReference type="Pfam" id="PF01230">
    <property type="entry name" value="HIT"/>
    <property type="match status" value="1"/>
</dbReference>
<dbReference type="PATRIC" id="fig|161398.10.peg.3854"/>
<dbReference type="EMBL" id="CP013188">
    <property type="protein sequence ID" value="ALO44242.1"/>
    <property type="molecule type" value="Genomic_DNA"/>
</dbReference>
<dbReference type="Proteomes" id="UP000061457">
    <property type="component" value="Chromosome II"/>
</dbReference>
<dbReference type="RefSeq" id="WP_227009278.1">
    <property type="nucleotide sequence ID" value="NZ_CP013188.1"/>
</dbReference>
<evidence type="ECO:0000256" key="3">
    <source>
        <dbReference type="PROSITE-ProRule" id="PRU00464"/>
    </source>
</evidence>
<keyword evidence="6" id="KW-1185">Reference proteome</keyword>
<dbReference type="Gene3D" id="3.30.428.10">
    <property type="entry name" value="HIT-like"/>
    <property type="match status" value="1"/>
</dbReference>
<protein>
    <submittedName>
        <fullName evidence="5">HIT family hydrolase</fullName>
    </submittedName>
</protein>
<evidence type="ECO:0000313" key="6">
    <source>
        <dbReference type="Proteomes" id="UP000061457"/>
    </source>
</evidence>
<dbReference type="PRINTS" id="PR00332">
    <property type="entry name" value="HISTRIAD"/>
</dbReference>
<dbReference type="InterPro" id="IPR011146">
    <property type="entry name" value="HIT-like"/>
</dbReference>
<name>A0A0S2K897_9GAMM</name>
<dbReference type="CDD" id="cd01277">
    <property type="entry name" value="HINT_subgroup"/>
    <property type="match status" value="1"/>
</dbReference>
<dbReference type="KEGG" id="pphe:PP2015_3770"/>
<feature type="active site" description="Tele-AMP-histidine intermediate" evidence="1">
    <location>
        <position position="120"/>
    </location>
</feature>
<gene>
    <name evidence="5" type="ORF">PP2015_3770</name>
</gene>
<dbReference type="AlphaFoldDB" id="A0A0S2K897"/>
<dbReference type="PANTHER" id="PTHR46648:SF1">
    <property type="entry name" value="ADENOSINE 5'-MONOPHOSPHORAMIDASE HNT1"/>
    <property type="match status" value="1"/>
</dbReference>
<accession>A0A0S2K897</accession>
<dbReference type="PANTHER" id="PTHR46648">
    <property type="entry name" value="HIT FAMILY PROTEIN 1"/>
    <property type="match status" value="1"/>
</dbReference>
<dbReference type="GO" id="GO:0016787">
    <property type="term" value="F:hydrolase activity"/>
    <property type="evidence" value="ECO:0007669"/>
    <property type="project" value="UniProtKB-KW"/>
</dbReference>
<organism evidence="5 6">
    <name type="scientific">Pseudoalteromonas phenolica</name>
    <dbReference type="NCBI Taxonomy" id="161398"/>
    <lineage>
        <taxon>Bacteria</taxon>
        <taxon>Pseudomonadati</taxon>
        <taxon>Pseudomonadota</taxon>
        <taxon>Gammaproteobacteria</taxon>
        <taxon>Alteromonadales</taxon>
        <taxon>Pseudoalteromonadaceae</taxon>
        <taxon>Pseudoalteromonas</taxon>
    </lineage>
</organism>
<dbReference type="InterPro" id="IPR039384">
    <property type="entry name" value="HINT"/>
</dbReference>